<protein>
    <recommendedName>
        <fullName evidence="3">Polyketide cyclase / dehydrase and lipid transport</fullName>
    </recommendedName>
</protein>
<keyword evidence="2" id="KW-1185">Reference proteome</keyword>
<name>A0A8J3R0H8_9ACTN</name>
<dbReference type="SUPFAM" id="SSF55961">
    <property type="entry name" value="Bet v1-like"/>
    <property type="match status" value="1"/>
</dbReference>
<dbReference type="Proteomes" id="UP000642748">
    <property type="component" value="Unassembled WGS sequence"/>
</dbReference>
<dbReference type="Gene3D" id="3.30.530.20">
    <property type="match status" value="1"/>
</dbReference>
<organism evidence="1 2">
    <name type="scientific">Rugosimonospora africana</name>
    <dbReference type="NCBI Taxonomy" id="556532"/>
    <lineage>
        <taxon>Bacteria</taxon>
        <taxon>Bacillati</taxon>
        <taxon>Actinomycetota</taxon>
        <taxon>Actinomycetes</taxon>
        <taxon>Micromonosporales</taxon>
        <taxon>Micromonosporaceae</taxon>
        <taxon>Rugosimonospora</taxon>
    </lineage>
</organism>
<sequence length="187" mass="20440">MRARRWIRGTAVGGAVAALAYVGVATGAVTVDVGVGRRMRKLSVSPTDIQARREVVFEVLAEPYLGRQTRSVAEKITVLERGSDMVLAAHRTRVGAGLVAVTVETVRFTRPERVEFRLVRGPVPHVVEQFLLSERDGGCVLEYTGELGTDGWAAGACWGQIVARRWETVVADTVVTVKAEAERRARR</sequence>
<reference evidence="1" key="1">
    <citation type="submission" date="2021-01" db="EMBL/GenBank/DDBJ databases">
        <title>Whole genome shotgun sequence of Rugosimonospora africana NBRC 104875.</title>
        <authorList>
            <person name="Komaki H."/>
            <person name="Tamura T."/>
        </authorList>
    </citation>
    <scope>NUCLEOTIDE SEQUENCE</scope>
    <source>
        <strain evidence="1">NBRC 104875</strain>
    </source>
</reference>
<evidence type="ECO:0000313" key="2">
    <source>
        <dbReference type="Proteomes" id="UP000642748"/>
    </source>
</evidence>
<comment type="caution">
    <text evidence="1">The sequence shown here is derived from an EMBL/GenBank/DDBJ whole genome shotgun (WGS) entry which is preliminary data.</text>
</comment>
<gene>
    <name evidence="1" type="ORF">Raf01_77240</name>
</gene>
<dbReference type="EMBL" id="BONZ01000082">
    <property type="protein sequence ID" value="GIH19552.1"/>
    <property type="molecule type" value="Genomic_DNA"/>
</dbReference>
<proteinExistence type="predicted"/>
<evidence type="ECO:0008006" key="3">
    <source>
        <dbReference type="Google" id="ProtNLM"/>
    </source>
</evidence>
<dbReference type="AlphaFoldDB" id="A0A8J3R0H8"/>
<accession>A0A8J3R0H8</accession>
<dbReference type="InterPro" id="IPR023393">
    <property type="entry name" value="START-like_dom_sf"/>
</dbReference>
<evidence type="ECO:0000313" key="1">
    <source>
        <dbReference type="EMBL" id="GIH19552.1"/>
    </source>
</evidence>